<comment type="catalytic activity">
    <reaction evidence="2">
        <text>N-terminal N-formyl-L-methionyl-[peptide] + H2O = N-terminal L-methionyl-[peptide] + formate</text>
        <dbReference type="Rhea" id="RHEA:24420"/>
        <dbReference type="Rhea" id="RHEA-COMP:10639"/>
        <dbReference type="Rhea" id="RHEA-COMP:10640"/>
        <dbReference type="ChEBI" id="CHEBI:15377"/>
        <dbReference type="ChEBI" id="CHEBI:15740"/>
        <dbReference type="ChEBI" id="CHEBI:49298"/>
        <dbReference type="ChEBI" id="CHEBI:64731"/>
        <dbReference type="EC" id="3.5.1.88"/>
    </reaction>
</comment>
<evidence type="ECO:0000256" key="1">
    <source>
        <dbReference type="ARBA" id="ARBA00010759"/>
    </source>
</evidence>
<dbReference type="GO" id="GO:0006412">
    <property type="term" value="P:translation"/>
    <property type="evidence" value="ECO:0007669"/>
    <property type="project" value="UniProtKB-UniRule"/>
</dbReference>
<dbReference type="OrthoDB" id="9784988at2"/>
<feature type="active site" evidence="2">
    <location>
        <position position="150"/>
    </location>
</feature>
<dbReference type="PANTHER" id="PTHR10458">
    <property type="entry name" value="PEPTIDE DEFORMYLASE"/>
    <property type="match status" value="1"/>
</dbReference>
<reference evidence="3 4" key="1">
    <citation type="submission" date="2019-07" db="EMBL/GenBank/DDBJ databases">
        <title>Whole genome shotgun sequence of Brevifollis gellanilyticus NBRC 108608.</title>
        <authorList>
            <person name="Hosoyama A."/>
            <person name="Uohara A."/>
            <person name="Ohji S."/>
            <person name="Ichikawa N."/>
        </authorList>
    </citation>
    <scope>NUCLEOTIDE SEQUENCE [LARGE SCALE GENOMIC DNA]</scope>
    <source>
        <strain evidence="3 4">NBRC 108608</strain>
    </source>
</reference>
<keyword evidence="2" id="KW-0479">Metal-binding</keyword>
<dbReference type="SUPFAM" id="SSF56420">
    <property type="entry name" value="Peptide deformylase"/>
    <property type="match status" value="1"/>
</dbReference>
<dbReference type="Pfam" id="PF01327">
    <property type="entry name" value="Pep_deformylase"/>
    <property type="match status" value="1"/>
</dbReference>
<feature type="binding site" evidence="2">
    <location>
        <position position="107"/>
    </location>
    <ligand>
        <name>Fe cation</name>
        <dbReference type="ChEBI" id="CHEBI:24875"/>
    </ligand>
</feature>
<sequence>MVLKIVRYPEPVLRAKCREVTEVTPEIRQFAADMIDTMRAANGVGLAAPQVARDIQLAVIDVSHNPQCISYLRINGEEVDMVKHMPVIFLNPVLELGKNKESDEEGCLSFPRLRGDIRRSIDAKVTFKTLDGETQVWETDGLLARAFQHEIDHLNGVLFIDRMSATAKVTLKRRLARLMEEWSEDDIGED</sequence>
<dbReference type="PANTHER" id="PTHR10458:SF22">
    <property type="entry name" value="PEPTIDE DEFORMYLASE"/>
    <property type="match status" value="1"/>
</dbReference>
<dbReference type="PRINTS" id="PR01576">
    <property type="entry name" value="PDEFORMYLASE"/>
</dbReference>
<comment type="function">
    <text evidence="2">Removes the formyl group from the N-terminal Met of newly synthesized proteins. Requires at least a dipeptide for an efficient rate of reaction. N-terminal L-methionine is a prerequisite for activity but the enzyme has broad specificity at other positions.</text>
</comment>
<dbReference type="Proteomes" id="UP000321577">
    <property type="component" value="Unassembled WGS sequence"/>
</dbReference>
<dbReference type="InterPro" id="IPR023635">
    <property type="entry name" value="Peptide_deformylase"/>
</dbReference>
<feature type="binding site" evidence="2">
    <location>
        <position position="149"/>
    </location>
    <ligand>
        <name>Fe cation</name>
        <dbReference type="ChEBI" id="CHEBI:24875"/>
    </ligand>
</feature>
<evidence type="ECO:0000256" key="2">
    <source>
        <dbReference type="HAMAP-Rule" id="MF_00163"/>
    </source>
</evidence>
<proteinExistence type="inferred from homology"/>
<dbReference type="GO" id="GO:0046872">
    <property type="term" value="F:metal ion binding"/>
    <property type="evidence" value="ECO:0007669"/>
    <property type="project" value="UniProtKB-KW"/>
</dbReference>
<dbReference type="EMBL" id="BKAG01000032">
    <property type="protein sequence ID" value="GEP44571.1"/>
    <property type="molecule type" value="Genomic_DNA"/>
</dbReference>
<dbReference type="RefSeq" id="WP_146852646.1">
    <property type="nucleotide sequence ID" value="NZ_BKAG01000032.1"/>
</dbReference>
<evidence type="ECO:0000313" key="4">
    <source>
        <dbReference type="Proteomes" id="UP000321577"/>
    </source>
</evidence>
<keyword evidence="2" id="KW-0378">Hydrolase</keyword>
<dbReference type="PIRSF" id="PIRSF004749">
    <property type="entry name" value="Pep_def"/>
    <property type="match status" value="1"/>
</dbReference>
<dbReference type="EC" id="3.5.1.88" evidence="2"/>
<dbReference type="HAMAP" id="MF_00163">
    <property type="entry name" value="Pep_deformylase"/>
    <property type="match status" value="1"/>
</dbReference>
<comment type="similarity">
    <text evidence="1 2">Belongs to the polypeptide deformylase family.</text>
</comment>
<dbReference type="CDD" id="cd00487">
    <property type="entry name" value="Pep_deformylase"/>
    <property type="match status" value="1"/>
</dbReference>
<comment type="caution">
    <text evidence="3">The sequence shown here is derived from an EMBL/GenBank/DDBJ whole genome shotgun (WGS) entry which is preliminary data.</text>
</comment>
<accession>A0A512MDV6</accession>
<dbReference type="GO" id="GO:0042586">
    <property type="term" value="F:peptide deformylase activity"/>
    <property type="evidence" value="ECO:0007669"/>
    <property type="project" value="UniProtKB-UniRule"/>
</dbReference>
<protein>
    <recommendedName>
        <fullName evidence="2">Peptide deformylase</fullName>
        <shortName evidence="2">PDF</shortName>
        <ecNumber evidence="2">3.5.1.88</ecNumber>
    </recommendedName>
    <alternativeName>
        <fullName evidence="2">Polypeptide deformylase</fullName>
    </alternativeName>
</protein>
<keyword evidence="2" id="KW-0408">Iron</keyword>
<evidence type="ECO:0000313" key="3">
    <source>
        <dbReference type="EMBL" id="GEP44571.1"/>
    </source>
</evidence>
<keyword evidence="4" id="KW-1185">Reference proteome</keyword>
<keyword evidence="2" id="KW-0648">Protein biosynthesis</keyword>
<dbReference type="NCBIfam" id="TIGR00079">
    <property type="entry name" value="pept_deformyl"/>
    <property type="match status" value="1"/>
</dbReference>
<organism evidence="3 4">
    <name type="scientific">Brevifollis gellanilyticus</name>
    <dbReference type="NCBI Taxonomy" id="748831"/>
    <lineage>
        <taxon>Bacteria</taxon>
        <taxon>Pseudomonadati</taxon>
        <taxon>Verrucomicrobiota</taxon>
        <taxon>Verrucomicrobiia</taxon>
        <taxon>Verrucomicrobiales</taxon>
        <taxon>Verrucomicrobiaceae</taxon>
    </lineage>
</organism>
<dbReference type="NCBIfam" id="NF001159">
    <property type="entry name" value="PRK00150.1-3"/>
    <property type="match status" value="1"/>
</dbReference>
<dbReference type="Gene3D" id="3.90.45.10">
    <property type="entry name" value="Peptide deformylase"/>
    <property type="match status" value="1"/>
</dbReference>
<feature type="binding site" evidence="2">
    <location>
        <position position="153"/>
    </location>
    <ligand>
        <name>Fe cation</name>
        <dbReference type="ChEBI" id="CHEBI:24875"/>
    </ligand>
</feature>
<dbReference type="AlphaFoldDB" id="A0A512MDV6"/>
<comment type="cofactor">
    <cofactor evidence="2">
        <name>Fe(2+)</name>
        <dbReference type="ChEBI" id="CHEBI:29033"/>
    </cofactor>
    <text evidence="2">Binds 1 Fe(2+) ion.</text>
</comment>
<name>A0A512MDV6_9BACT</name>
<gene>
    <name evidence="2 3" type="primary">def</name>
    <name evidence="3" type="ORF">BGE01nite_38620</name>
</gene>
<dbReference type="InterPro" id="IPR036821">
    <property type="entry name" value="Peptide_deformylase_sf"/>
</dbReference>